<feature type="compositionally biased region" description="Pro residues" evidence="4">
    <location>
        <begin position="295"/>
        <end position="327"/>
    </location>
</feature>
<feature type="compositionally biased region" description="Basic and acidic residues" evidence="4">
    <location>
        <begin position="87"/>
        <end position="99"/>
    </location>
</feature>
<dbReference type="Gene3D" id="4.10.240.10">
    <property type="entry name" value="Zn(2)-C6 fungal-type DNA-binding domain"/>
    <property type="match status" value="1"/>
</dbReference>
<dbReference type="CDD" id="cd00067">
    <property type="entry name" value="GAL4"/>
    <property type="match status" value="1"/>
</dbReference>
<evidence type="ECO:0000313" key="7">
    <source>
        <dbReference type="Proteomes" id="UP000801864"/>
    </source>
</evidence>
<dbReference type="GO" id="GO:0000981">
    <property type="term" value="F:DNA-binding transcription factor activity, RNA polymerase II-specific"/>
    <property type="evidence" value="ECO:0007669"/>
    <property type="project" value="InterPro"/>
</dbReference>
<dbReference type="SMART" id="SM00066">
    <property type="entry name" value="GAL4"/>
    <property type="match status" value="1"/>
</dbReference>
<feature type="compositionally biased region" description="Polar residues" evidence="4">
    <location>
        <begin position="52"/>
        <end position="62"/>
    </location>
</feature>
<dbReference type="PROSITE" id="PS50048">
    <property type="entry name" value="ZN2_CY6_FUNGAL_2"/>
    <property type="match status" value="1"/>
</dbReference>
<dbReference type="Pfam" id="PF14602">
    <property type="entry name" value="Hexapep_2"/>
    <property type="match status" value="1"/>
</dbReference>
<feature type="domain" description="Zn(2)-C6 fungal-type" evidence="5">
    <location>
        <begin position="227"/>
        <end position="255"/>
    </location>
</feature>
<protein>
    <submittedName>
        <fullName evidence="6">Maltose O-acetyltransferase</fullName>
    </submittedName>
</protein>
<evidence type="ECO:0000256" key="4">
    <source>
        <dbReference type="SAM" id="MobiDB-lite"/>
    </source>
</evidence>
<feature type="region of interest" description="Disordered" evidence="4">
    <location>
        <begin position="417"/>
        <end position="470"/>
    </location>
</feature>
<keyword evidence="3" id="KW-0539">Nucleus</keyword>
<dbReference type="Gene3D" id="2.160.10.10">
    <property type="entry name" value="Hexapeptide repeat proteins"/>
    <property type="match status" value="1"/>
</dbReference>
<dbReference type="GO" id="GO:0008270">
    <property type="term" value="F:zinc ion binding"/>
    <property type="evidence" value="ECO:0007669"/>
    <property type="project" value="InterPro"/>
</dbReference>
<organism evidence="6 7">
    <name type="scientific">Trichoderma lentiforme</name>
    <dbReference type="NCBI Taxonomy" id="1567552"/>
    <lineage>
        <taxon>Eukaryota</taxon>
        <taxon>Fungi</taxon>
        <taxon>Dikarya</taxon>
        <taxon>Ascomycota</taxon>
        <taxon>Pezizomycotina</taxon>
        <taxon>Sordariomycetes</taxon>
        <taxon>Hypocreomycetidae</taxon>
        <taxon>Hypocreales</taxon>
        <taxon>Hypocreaceae</taxon>
        <taxon>Trichoderma</taxon>
    </lineage>
</organism>
<evidence type="ECO:0000259" key="5">
    <source>
        <dbReference type="PROSITE" id="PS50048"/>
    </source>
</evidence>
<feature type="compositionally biased region" description="Basic and acidic residues" evidence="4">
    <location>
        <begin position="201"/>
        <end position="212"/>
    </location>
</feature>
<dbReference type="InterPro" id="IPR024688">
    <property type="entry name" value="Mac_dom"/>
</dbReference>
<evidence type="ECO:0000313" key="6">
    <source>
        <dbReference type="EMBL" id="KAF3076821.1"/>
    </source>
</evidence>
<dbReference type="SMART" id="SM01266">
    <property type="entry name" value="Mac"/>
    <property type="match status" value="1"/>
</dbReference>
<dbReference type="Proteomes" id="UP000801864">
    <property type="component" value="Unassembled WGS sequence"/>
</dbReference>
<evidence type="ECO:0000256" key="1">
    <source>
        <dbReference type="ARBA" id="ARBA00007274"/>
    </source>
</evidence>
<dbReference type="SUPFAM" id="SSF57701">
    <property type="entry name" value="Zn2/Cys6 DNA-binding domain"/>
    <property type="match status" value="1"/>
</dbReference>
<dbReference type="InterPro" id="IPR051159">
    <property type="entry name" value="Hexapeptide_acetyltransf"/>
</dbReference>
<dbReference type="Pfam" id="PF00132">
    <property type="entry name" value="Hexapep"/>
    <property type="match status" value="1"/>
</dbReference>
<comment type="similarity">
    <text evidence="1">Belongs to the transferase hexapeptide repeat family.</text>
</comment>
<dbReference type="AlphaFoldDB" id="A0A9P4XMD0"/>
<dbReference type="GO" id="GO:0008374">
    <property type="term" value="F:O-acyltransferase activity"/>
    <property type="evidence" value="ECO:0007669"/>
    <property type="project" value="TreeGrafter"/>
</dbReference>
<feature type="compositionally biased region" description="Polar residues" evidence="4">
    <location>
        <begin position="362"/>
        <end position="376"/>
    </location>
</feature>
<feature type="region of interest" description="Disordered" evidence="4">
    <location>
        <begin position="259"/>
        <end position="378"/>
    </location>
</feature>
<proteinExistence type="inferred from homology"/>
<gene>
    <name evidence="6" type="ORF">CFAM422_000087</name>
</gene>
<dbReference type="PANTHER" id="PTHR23416:SF76">
    <property type="entry name" value="ZN(II)2CYS6 TRANSCRIPTION FACTOR (EUROFUNG)"/>
    <property type="match status" value="1"/>
</dbReference>
<sequence>MSTFTALNGASSKLTESPAAPGDKSSVTEDRLAGSAATASGSAAPEPSTTSQRESWTPQSVERTIHVATYPPEIEGSHKRKRSGSVDIRRDGPAQERTPETATVPSHEARDHYGTPQRDYRPYGDEQRDRDKELWYSHQSRDERNPYETQQNSAISTQSNSEEQIGEALRRATGQMDHSDYAGTSPDGDDRSISLYGGSYTDHRGDSMLQHDPKKRKRNFSNRTKTGCLTCRKRKKKCDEQKPECSNCIRGAFVCAGYPPQRGPGWQKPDSKASAVPLESKDPSYVPPGAYGMPQPHPQPHPQPQSQPPPQPASVPGPGPVPAPYGPQPVKRESVSHYRGQPLRIDPPQSRPVIISDDDRPTASTIPSASVTSPDNKLSALPYTPANVFPTPVSANTQAPPFGERMAKEYQRVPPLHDLSRTEPETPHPSAHPSNHPSNQLPQINILHPTRTNSPTPRPQPPATSNAQMAAQLALSHSQFPLRRTQKEEMLSGRQFYPFDKELCLERERCAAACWRFNNLTTPPTNGVSPEERARLFLEILQPRDPVRVSPTEASPVTNVGRVGRHVAVETPFVCDYGYNISIGNDVVIGRNCTINDVCEVKIGDNCVLGPNVSIFTASLPIDPKKRQGGQGPQFGRPIVIEQDCWIGGGAIILPGRTIGKGSTVGAGSIVTKDVPPFTIVAGNPARVLRGIAS</sequence>
<feature type="compositionally biased region" description="Polar residues" evidence="4">
    <location>
        <begin position="147"/>
        <end position="163"/>
    </location>
</feature>
<comment type="caution">
    <text evidence="6">The sequence shown here is derived from an EMBL/GenBank/DDBJ whole genome shotgun (WGS) entry which is preliminary data.</text>
</comment>
<feature type="compositionally biased region" description="Basic and acidic residues" evidence="4">
    <location>
        <begin position="107"/>
        <end position="146"/>
    </location>
</feature>
<evidence type="ECO:0000256" key="2">
    <source>
        <dbReference type="ARBA" id="ARBA00022679"/>
    </source>
</evidence>
<dbReference type="SUPFAM" id="SSF51161">
    <property type="entry name" value="Trimeric LpxA-like enzymes"/>
    <property type="match status" value="1"/>
</dbReference>
<dbReference type="InterPro" id="IPR011004">
    <property type="entry name" value="Trimer_LpxA-like_sf"/>
</dbReference>
<dbReference type="CDD" id="cd03357">
    <property type="entry name" value="LbH_MAT_GAT"/>
    <property type="match status" value="1"/>
</dbReference>
<feature type="compositionally biased region" description="Low complexity" evidence="4">
    <location>
        <begin position="33"/>
        <end position="51"/>
    </location>
</feature>
<dbReference type="GO" id="GO:0016407">
    <property type="term" value="F:acetyltransferase activity"/>
    <property type="evidence" value="ECO:0007669"/>
    <property type="project" value="InterPro"/>
</dbReference>
<dbReference type="PROSITE" id="PS00463">
    <property type="entry name" value="ZN2_CY6_FUNGAL_1"/>
    <property type="match status" value="1"/>
</dbReference>
<feature type="region of interest" description="Disordered" evidence="4">
    <location>
        <begin position="1"/>
        <end position="226"/>
    </location>
</feature>
<reference evidence="6 7" key="1">
    <citation type="submission" date="2018-06" db="EMBL/GenBank/DDBJ databases">
        <title>Genome analysis of cellulolytic fungus Trichoderma lentiforme CFAM-422.</title>
        <authorList>
            <person name="Steindorff A.S."/>
            <person name="Formighieri E.F."/>
            <person name="Midorikawa G.E.O."/>
            <person name="Tamietti M.S."/>
            <person name="Ramos E.Z."/>
            <person name="Silva A.S."/>
            <person name="Bon E.P.S."/>
            <person name="Mendes T.D."/>
            <person name="Damaso M.C.T."/>
            <person name="Favaro L.C.L."/>
        </authorList>
    </citation>
    <scope>NUCLEOTIDE SEQUENCE [LARGE SCALE GENOMIC DNA]</scope>
    <source>
        <strain evidence="6 7">CFAM-422</strain>
    </source>
</reference>
<dbReference type="InterPro" id="IPR001138">
    <property type="entry name" value="Zn2Cys6_DnaBD"/>
</dbReference>
<dbReference type="Pfam" id="PF12464">
    <property type="entry name" value="Mac"/>
    <property type="match status" value="1"/>
</dbReference>
<dbReference type="InterPro" id="IPR001451">
    <property type="entry name" value="Hexapep"/>
</dbReference>
<feature type="compositionally biased region" description="Polar residues" evidence="4">
    <location>
        <begin position="1"/>
        <end position="15"/>
    </location>
</feature>
<feature type="compositionally biased region" description="Low complexity" evidence="4">
    <location>
        <begin position="428"/>
        <end position="439"/>
    </location>
</feature>
<dbReference type="Pfam" id="PF00172">
    <property type="entry name" value="Zn_clus"/>
    <property type="match status" value="1"/>
</dbReference>
<name>A0A9P4XMD0_9HYPO</name>
<keyword evidence="7" id="KW-1185">Reference proteome</keyword>
<keyword evidence="2" id="KW-0808">Transferase</keyword>
<evidence type="ECO:0000256" key="3">
    <source>
        <dbReference type="ARBA" id="ARBA00023242"/>
    </source>
</evidence>
<dbReference type="InterPro" id="IPR036864">
    <property type="entry name" value="Zn2-C6_fun-type_DNA-bd_sf"/>
</dbReference>
<accession>A0A9P4XMD0</accession>
<dbReference type="EMBL" id="QLNT01000001">
    <property type="protein sequence ID" value="KAF3076821.1"/>
    <property type="molecule type" value="Genomic_DNA"/>
</dbReference>
<dbReference type="PANTHER" id="PTHR23416">
    <property type="entry name" value="SIALIC ACID SYNTHASE-RELATED"/>
    <property type="match status" value="1"/>
</dbReference>